<dbReference type="Proteomes" id="UP000509241">
    <property type="component" value="Chromosome"/>
</dbReference>
<evidence type="ECO:0000256" key="1">
    <source>
        <dbReference type="SAM" id="MobiDB-lite"/>
    </source>
</evidence>
<organism evidence="4 5">
    <name type="scientific">Natrinema halophilum</name>
    <dbReference type="NCBI Taxonomy" id="1699371"/>
    <lineage>
        <taxon>Archaea</taxon>
        <taxon>Methanobacteriati</taxon>
        <taxon>Methanobacteriota</taxon>
        <taxon>Stenosarchaea group</taxon>
        <taxon>Halobacteria</taxon>
        <taxon>Halobacteriales</taxon>
        <taxon>Natrialbaceae</taxon>
        <taxon>Natrinema</taxon>
    </lineage>
</organism>
<dbReference type="KEGG" id="haly:HYG82_13895"/>
<feature type="compositionally biased region" description="Basic and acidic residues" evidence="1">
    <location>
        <begin position="1"/>
        <end position="11"/>
    </location>
</feature>
<evidence type="ECO:0000256" key="2">
    <source>
        <dbReference type="SAM" id="Phobius"/>
    </source>
</evidence>
<dbReference type="GeneID" id="56034404"/>
<evidence type="ECO:0000313" key="5">
    <source>
        <dbReference type="Proteomes" id="UP000509241"/>
    </source>
</evidence>
<evidence type="ECO:0000313" key="4">
    <source>
        <dbReference type="EMBL" id="QLG49871.1"/>
    </source>
</evidence>
<dbReference type="OrthoDB" id="177917at2157"/>
<dbReference type="Pfam" id="PF25933">
    <property type="entry name" value="DUF7978"/>
    <property type="match status" value="1"/>
</dbReference>
<feature type="transmembrane region" description="Helical" evidence="2">
    <location>
        <begin position="156"/>
        <end position="180"/>
    </location>
</feature>
<name>A0A7D5H3I4_9EURY</name>
<keyword evidence="2" id="KW-1133">Transmembrane helix</keyword>
<proteinExistence type="predicted"/>
<dbReference type="RefSeq" id="WP_179261832.1">
    <property type="nucleotide sequence ID" value="NZ_CP058601.1"/>
</dbReference>
<keyword evidence="5" id="KW-1185">Reference proteome</keyword>
<reference evidence="4 5" key="1">
    <citation type="submission" date="2020-07" db="EMBL/GenBank/DDBJ databases">
        <authorList>
            <person name="Cui H."/>
        </authorList>
    </citation>
    <scope>NUCLEOTIDE SEQUENCE [LARGE SCALE GENOMIC DNA]</scope>
    <source>
        <strain evidence="4 5">YPL8</strain>
    </source>
</reference>
<feature type="compositionally biased region" description="Acidic residues" evidence="1">
    <location>
        <begin position="19"/>
        <end position="36"/>
    </location>
</feature>
<keyword evidence="2" id="KW-0472">Membrane</keyword>
<evidence type="ECO:0000259" key="3">
    <source>
        <dbReference type="Pfam" id="PF25933"/>
    </source>
</evidence>
<feature type="domain" description="DUF7978" evidence="3">
    <location>
        <begin position="38"/>
        <end position="223"/>
    </location>
</feature>
<keyword evidence="2" id="KW-0812">Transmembrane</keyword>
<dbReference type="EMBL" id="CP058601">
    <property type="protein sequence ID" value="QLG49871.1"/>
    <property type="molecule type" value="Genomic_DNA"/>
</dbReference>
<gene>
    <name evidence="4" type="ORF">HYG82_13895</name>
</gene>
<feature type="region of interest" description="Disordered" evidence="1">
    <location>
        <begin position="1"/>
        <end position="42"/>
    </location>
</feature>
<protein>
    <recommendedName>
        <fullName evidence="3">DUF7978 domain-containing protein</fullName>
    </recommendedName>
</protein>
<dbReference type="InterPro" id="IPR058284">
    <property type="entry name" value="DUF7978"/>
</dbReference>
<feature type="transmembrane region" description="Helical" evidence="2">
    <location>
        <begin position="123"/>
        <end position="144"/>
    </location>
</feature>
<feature type="transmembrane region" description="Helical" evidence="2">
    <location>
        <begin position="200"/>
        <end position="223"/>
    </location>
</feature>
<dbReference type="AlphaFoldDB" id="A0A7D5H3I4"/>
<accession>A0A7D5H3I4</accession>
<feature type="transmembrane region" description="Helical" evidence="2">
    <location>
        <begin position="58"/>
        <end position="81"/>
    </location>
</feature>
<sequence>MSSERRFEYEKGPSLTNEQETDDSDSEDGVDGDPDDTNQRERTRLVVQPWKAGTVSGVSAFVVVFTVLYNFVGAMVAGGLFNGPENKPSRWVVTGLMTLGNHGVTIEQGEETIQGAFGLGRGLTSHVTALVPVVVLLTAGYLLVRHVRLETRREVGFALGSLVMSYIILLIGLAMTAQWTPEQASSTTEGGATIAAATDLGTVVSVGTTALVFVAIGATVAALPQIRAAKR</sequence>